<comment type="similarity">
    <text evidence="2">Belongs to the CDC6/cdc18 family.</text>
</comment>
<keyword evidence="6" id="KW-0131">Cell cycle</keyword>
<dbReference type="PIRSF" id="PIRSF001767">
    <property type="entry name" value="Cdc6"/>
    <property type="match status" value="1"/>
</dbReference>
<dbReference type="InterPro" id="IPR003593">
    <property type="entry name" value="AAA+_ATPase"/>
</dbReference>
<evidence type="ECO:0000256" key="5">
    <source>
        <dbReference type="ARBA" id="ARBA00023242"/>
    </source>
</evidence>
<dbReference type="PANTHER" id="PTHR10763:SF26">
    <property type="entry name" value="CELL DIVISION CONTROL PROTEIN 6 HOMOLOG"/>
    <property type="match status" value="1"/>
</dbReference>
<dbReference type="Pfam" id="PF09079">
    <property type="entry name" value="WHD_Cdc6"/>
    <property type="match status" value="1"/>
</dbReference>
<evidence type="ECO:0000259" key="8">
    <source>
        <dbReference type="SMART" id="SM01074"/>
    </source>
</evidence>
<dbReference type="PANTHER" id="PTHR10763">
    <property type="entry name" value="CELL DIVISION CONTROL PROTEIN 6-RELATED"/>
    <property type="match status" value="1"/>
</dbReference>
<dbReference type="SMART" id="SM00382">
    <property type="entry name" value="AAA"/>
    <property type="match status" value="1"/>
</dbReference>
<dbReference type="InterPro" id="IPR054425">
    <property type="entry name" value="Cdc6_ORC1-like_ATPase_lid"/>
</dbReference>
<keyword evidence="5" id="KW-0539">Nucleus</keyword>
<dbReference type="Proteomes" id="UP000001514">
    <property type="component" value="Unassembled WGS sequence"/>
</dbReference>
<dbReference type="FunFam" id="3.40.50.300:FF:000547">
    <property type="entry name" value="Cell division control protein"/>
    <property type="match status" value="1"/>
</dbReference>
<dbReference type="InterPro" id="IPR049945">
    <property type="entry name" value="AAA_22"/>
</dbReference>
<evidence type="ECO:0000256" key="2">
    <source>
        <dbReference type="ARBA" id="ARBA00006184"/>
    </source>
</evidence>
<dbReference type="Pfam" id="PF13401">
    <property type="entry name" value="AAA_22"/>
    <property type="match status" value="1"/>
</dbReference>
<dbReference type="InterPro" id="IPR036388">
    <property type="entry name" value="WH-like_DNA-bd_sf"/>
</dbReference>
<evidence type="ECO:0000313" key="10">
    <source>
        <dbReference type="Proteomes" id="UP000001514"/>
    </source>
</evidence>
<feature type="domain" description="AAA+ ATPase" evidence="7">
    <location>
        <begin position="45"/>
        <end position="194"/>
    </location>
</feature>
<comment type="subcellular location">
    <subcellularLocation>
        <location evidence="1">Nucleus</location>
    </subcellularLocation>
</comment>
<evidence type="ECO:0008006" key="11">
    <source>
        <dbReference type="Google" id="ProtNLM"/>
    </source>
</evidence>
<dbReference type="Gramene" id="EFJ26916">
    <property type="protein sequence ID" value="EFJ26916"/>
    <property type="gene ID" value="SELMODRAFT_441625"/>
</dbReference>
<accession>D8RLH3</accession>
<dbReference type="GO" id="GO:0006270">
    <property type="term" value="P:DNA replication initiation"/>
    <property type="evidence" value="ECO:0000318"/>
    <property type="project" value="GO_Central"/>
</dbReference>
<reference evidence="9 10" key="1">
    <citation type="journal article" date="2011" name="Science">
        <title>The Selaginella genome identifies genetic changes associated with the evolution of vascular plants.</title>
        <authorList>
            <person name="Banks J.A."/>
            <person name="Nishiyama T."/>
            <person name="Hasebe M."/>
            <person name="Bowman J.L."/>
            <person name="Gribskov M."/>
            <person name="dePamphilis C."/>
            <person name="Albert V.A."/>
            <person name="Aono N."/>
            <person name="Aoyama T."/>
            <person name="Ambrose B.A."/>
            <person name="Ashton N.W."/>
            <person name="Axtell M.J."/>
            <person name="Barker E."/>
            <person name="Barker M.S."/>
            <person name="Bennetzen J.L."/>
            <person name="Bonawitz N.D."/>
            <person name="Chapple C."/>
            <person name="Cheng C."/>
            <person name="Correa L.G."/>
            <person name="Dacre M."/>
            <person name="DeBarry J."/>
            <person name="Dreyer I."/>
            <person name="Elias M."/>
            <person name="Engstrom E.M."/>
            <person name="Estelle M."/>
            <person name="Feng L."/>
            <person name="Finet C."/>
            <person name="Floyd S.K."/>
            <person name="Frommer W.B."/>
            <person name="Fujita T."/>
            <person name="Gramzow L."/>
            <person name="Gutensohn M."/>
            <person name="Harholt J."/>
            <person name="Hattori M."/>
            <person name="Heyl A."/>
            <person name="Hirai T."/>
            <person name="Hiwatashi Y."/>
            <person name="Ishikawa M."/>
            <person name="Iwata M."/>
            <person name="Karol K.G."/>
            <person name="Koehler B."/>
            <person name="Kolukisaoglu U."/>
            <person name="Kubo M."/>
            <person name="Kurata T."/>
            <person name="Lalonde S."/>
            <person name="Li K."/>
            <person name="Li Y."/>
            <person name="Litt A."/>
            <person name="Lyons E."/>
            <person name="Manning G."/>
            <person name="Maruyama T."/>
            <person name="Michael T.P."/>
            <person name="Mikami K."/>
            <person name="Miyazaki S."/>
            <person name="Morinaga S."/>
            <person name="Murata T."/>
            <person name="Mueller-Roeber B."/>
            <person name="Nelson D.R."/>
            <person name="Obara M."/>
            <person name="Oguri Y."/>
            <person name="Olmstead R.G."/>
            <person name="Onodera N."/>
            <person name="Petersen B.L."/>
            <person name="Pils B."/>
            <person name="Prigge M."/>
            <person name="Rensing S.A."/>
            <person name="Riano-Pachon D.M."/>
            <person name="Roberts A.W."/>
            <person name="Sato Y."/>
            <person name="Scheller H.V."/>
            <person name="Schulz B."/>
            <person name="Schulz C."/>
            <person name="Shakirov E.V."/>
            <person name="Shibagaki N."/>
            <person name="Shinohara N."/>
            <person name="Shippen D.E."/>
            <person name="Soerensen I."/>
            <person name="Sotooka R."/>
            <person name="Sugimoto N."/>
            <person name="Sugita M."/>
            <person name="Sumikawa N."/>
            <person name="Tanurdzic M."/>
            <person name="Theissen G."/>
            <person name="Ulvskov P."/>
            <person name="Wakazuki S."/>
            <person name="Weng J.K."/>
            <person name="Willats W.W."/>
            <person name="Wipf D."/>
            <person name="Wolf P.G."/>
            <person name="Yang L."/>
            <person name="Zimmer A.D."/>
            <person name="Zhu Q."/>
            <person name="Mitros T."/>
            <person name="Hellsten U."/>
            <person name="Loque D."/>
            <person name="Otillar R."/>
            <person name="Salamov A."/>
            <person name="Schmutz J."/>
            <person name="Shapiro H."/>
            <person name="Lindquist E."/>
            <person name="Lucas S."/>
            <person name="Rokhsar D."/>
            <person name="Grigoriev I.V."/>
        </authorList>
    </citation>
    <scope>NUCLEOTIDE SEQUENCE [LARGE SCALE GENOMIC DNA]</scope>
</reference>
<dbReference type="GO" id="GO:0033314">
    <property type="term" value="P:mitotic DNA replication checkpoint signaling"/>
    <property type="evidence" value="ECO:0000318"/>
    <property type="project" value="GO_Central"/>
</dbReference>
<keyword evidence="10" id="KW-1185">Reference proteome</keyword>
<dbReference type="SUPFAM" id="SSF46785">
    <property type="entry name" value="Winged helix' DNA-binding domain"/>
    <property type="match status" value="1"/>
</dbReference>
<dbReference type="OrthoDB" id="1926878at2759"/>
<protein>
    <recommendedName>
        <fullName evidence="11">Cell division control protein</fullName>
    </recommendedName>
</protein>
<dbReference type="Pfam" id="PF22606">
    <property type="entry name" value="Cdc6-ORC-like_ATPase_lid"/>
    <property type="match status" value="1"/>
</dbReference>
<dbReference type="InterPro" id="IPR050311">
    <property type="entry name" value="ORC1/CDC6"/>
</dbReference>
<keyword evidence="4" id="KW-0235">DNA replication</keyword>
<dbReference type="GO" id="GO:0016887">
    <property type="term" value="F:ATP hydrolysis activity"/>
    <property type="evidence" value="ECO:0007669"/>
    <property type="project" value="InterPro"/>
</dbReference>
<dbReference type="InterPro" id="IPR016314">
    <property type="entry name" value="Cdc6/18"/>
</dbReference>
<feature type="domain" description="Cdc6 C-terminal" evidence="8">
    <location>
        <begin position="309"/>
        <end position="388"/>
    </location>
</feature>
<organism evidence="10">
    <name type="scientific">Selaginella moellendorffii</name>
    <name type="common">Spikemoss</name>
    <dbReference type="NCBI Taxonomy" id="88036"/>
    <lineage>
        <taxon>Eukaryota</taxon>
        <taxon>Viridiplantae</taxon>
        <taxon>Streptophyta</taxon>
        <taxon>Embryophyta</taxon>
        <taxon>Tracheophyta</taxon>
        <taxon>Lycopodiopsida</taxon>
        <taxon>Selaginellales</taxon>
        <taxon>Selaginellaceae</taxon>
        <taxon>Selaginella</taxon>
    </lineage>
</organism>
<sequence>MDFSAHILAAKTALHLSAVPEAILCRSEQIDRIIKFSKDCLLERRPGSLYVCGCPGTGKSLAMEKLKGLLSQWAVEAGILPPDVASVNCTTLTDATQIYSRIYHSLQPGADDDRSVGYQQLKKLLSFNRGAKKMQLLIIDEMDYLITREQTVLYELFQLSVLKDSSCILIGIANAIDLTERFLPRLRTFSCNPEVITFPAYTKDQIFAVLLQRLSSLSVATFHPAALELCARRVSAASGDMRKALYACRTALDLFEAENKSKSTEPEATCLQRDQFVQVDHMARALAKVFRSPVIETIQALPKHSQMVLCSAANLFRKRKRDAPLGELNKQYLGFCKTTGMRPVSSQEFSGICQLIADQGLLGLGTAREDRLRKTKLQVDHDDVVFALQGVRFFRNSLL</sequence>
<dbReference type="SUPFAM" id="SSF52540">
    <property type="entry name" value="P-loop containing nucleoside triphosphate hydrolases"/>
    <property type="match status" value="1"/>
</dbReference>
<evidence type="ECO:0000256" key="4">
    <source>
        <dbReference type="ARBA" id="ARBA00022705"/>
    </source>
</evidence>
<evidence type="ECO:0000256" key="6">
    <source>
        <dbReference type="ARBA" id="ARBA00023306"/>
    </source>
</evidence>
<evidence type="ECO:0000313" key="9">
    <source>
        <dbReference type="EMBL" id="EFJ26916.1"/>
    </source>
</evidence>
<dbReference type="Gene3D" id="1.10.10.10">
    <property type="entry name" value="Winged helix-like DNA-binding domain superfamily/Winged helix DNA-binding domain"/>
    <property type="match status" value="1"/>
</dbReference>
<proteinExistence type="inferred from homology"/>
<dbReference type="AlphaFoldDB" id="D8RLH3"/>
<dbReference type="InterPro" id="IPR027417">
    <property type="entry name" value="P-loop_NTPase"/>
</dbReference>
<dbReference type="GO" id="GO:0003688">
    <property type="term" value="F:DNA replication origin binding"/>
    <property type="evidence" value="ECO:0000318"/>
    <property type="project" value="GO_Central"/>
</dbReference>
<dbReference type="STRING" id="88036.D8RLH3"/>
<dbReference type="Gene3D" id="3.40.50.300">
    <property type="entry name" value="P-loop containing nucleotide triphosphate hydrolases"/>
    <property type="match status" value="1"/>
</dbReference>
<dbReference type="KEGG" id="smo:SELMODRAFT_441625"/>
<dbReference type="OMA" id="WPTDEVY"/>
<dbReference type="CDD" id="cd00009">
    <property type="entry name" value="AAA"/>
    <property type="match status" value="1"/>
</dbReference>
<evidence type="ECO:0000256" key="3">
    <source>
        <dbReference type="ARBA" id="ARBA00022618"/>
    </source>
</evidence>
<dbReference type="InterPro" id="IPR015163">
    <property type="entry name" value="Cdc6_C"/>
</dbReference>
<gene>
    <name evidence="9" type="ORF">SELMODRAFT_441625</name>
</gene>
<name>D8RLH3_SELML</name>
<dbReference type="InterPro" id="IPR036390">
    <property type="entry name" value="WH_DNA-bd_sf"/>
</dbReference>
<dbReference type="eggNOG" id="KOG2227">
    <property type="taxonomic scope" value="Eukaryota"/>
</dbReference>
<dbReference type="FunCoup" id="D8RLH3">
    <property type="interactions" value="2482"/>
</dbReference>
<keyword evidence="3" id="KW-0132">Cell division</keyword>
<dbReference type="HOGENOM" id="CLU_012774_4_2_1"/>
<evidence type="ECO:0000256" key="1">
    <source>
        <dbReference type="ARBA" id="ARBA00004123"/>
    </source>
</evidence>
<evidence type="ECO:0000259" key="7">
    <source>
        <dbReference type="SMART" id="SM00382"/>
    </source>
</evidence>
<dbReference type="EMBL" id="GL377583">
    <property type="protein sequence ID" value="EFJ26916.1"/>
    <property type="molecule type" value="Genomic_DNA"/>
</dbReference>
<dbReference type="SMART" id="SM01074">
    <property type="entry name" value="Cdc6_C"/>
    <property type="match status" value="1"/>
</dbReference>
<dbReference type="InParanoid" id="D8RLH3"/>
<dbReference type="GO" id="GO:0051301">
    <property type="term" value="P:cell division"/>
    <property type="evidence" value="ECO:0007669"/>
    <property type="project" value="UniProtKB-KW"/>
</dbReference>
<dbReference type="GO" id="GO:0005634">
    <property type="term" value="C:nucleus"/>
    <property type="evidence" value="ECO:0000318"/>
    <property type="project" value="GO_Central"/>
</dbReference>
<dbReference type="CDD" id="cd08768">
    <property type="entry name" value="Cdc6_C"/>
    <property type="match status" value="1"/>
</dbReference>
<dbReference type="Gene3D" id="1.10.8.60">
    <property type="match status" value="1"/>
</dbReference>